<gene>
    <name evidence="2" type="ORF">SBAD_LOCUS9299</name>
</gene>
<evidence type="ECO:0000313" key="3">
    <source>
        <dbReference type="Proteomes" id="UP000270296"/>
    </source>
</evidence>
<accession>A0A183J0A1</accession>
<feature type="region of interest" description="Disordered" evidence="1">
    <location>
        <begin position="68"/>
        <end position="97"/>
    </location>
</feature>
<organism evidence="4">
    <name type="scientific">Soboliphyme baturini</name>
    <dbReference type="NCBI Taxonomy" id="241478"/>
    <lineage>
        <taxon>Eukaryota</taxon>
        <taxon>Metazoa</taxon>
        <taxon>Ecdysozoa</taxon>
        <taxon>Nematoda</taxon>
        <taxon>Enoplea</taxon>
        <taxon>Dorylaimia</taxon>
        <taxon>Dioctophymatida</taxon>
        <taxon>Dioctophymatoidea</taxon>
        <taxon>Soboliphymatidae</taxon>
        <taxon>Soboliphyme</taxon>
    </lineage>
</organism>
<proteinExistence type="predicted"/>
<dbReference type="Proteomes" id="UP000270296">
    <property type="component" value="Unassembled WGS sequence"/>
</dbReference>
<sequence length="332" mass="36534">MMTSGVSLSAVPLPRRRRTTTVSPSLPFFVANSQRRQLDDCQPIGVVELIFPAIYLCRIRPCNALTSFVRPPPRKTDPSSSPSLQRVSQLSGSSSSSLPSVFVASSPQTFCHCRCRSGASRLVVDAVLLVSLRPPLPSPPVTPLSPSIPASFSSITNLRRDGSVSARRRAYRDFASSCHSSGSGVLVAAADMWRLFSAPCDRLTVTHSIRRFGSSTSERAAHKIFSSDFSFAQRTFGGVKSKANDHNETRSGDGVAKSDNLYSSELAKASKSRVDDLFHCSEGIDTYRDDYRIYYANLHFDPQFLIFQHVFSPINIRLTVNLDFGSAQKFRL</sequence>
<evidence type="ECO:0000256" key="1">
    <source>
        <dbReference type="SAM" id="MobiDB-lite"/>
    </source>
</evidence>
<evidence type="ECO:0000313" key="4">
    <source>
        <dbReference type="WBParaSite" id="SBAD_0000963201-mRNA-1"/>
    </source>
</evidence>
<name>A0A183J0A1_9BILA</name>
<evidence type="ECO:0000313" key="2">
    <source>
        <dbReference type="EMBL" id="VDP22397.1"/>
    </source>
</evidence>
<reference evidence="4" key="1">
    <citation type="submission" date="2016-06" db="UniProtKB">
        <authorList>
            <consortium name="WormBaseParasite"/>
        </authorList>
    </citation>
    <scope>IDENTIFICATION</scope>
</reference>
<reference evidence="2 3" key="2">
    <citation type="submission" date="2018-11" db="EMBL/GenBank/DDBJ databases">
        <authorList>
            <consortium name="Pathogen Informatics"/>
        </authorList>
    </citation>
    <scope>NUCLEOTIDE SEQUENCE [LARGE SCALE GENOMIC DNA]</scope>
</reference>
<keyword evidence="3" id="KW-1185">Reference proteome</keyword>
<dbReference type="AlphaFoldDB" id="A0A183J0A1"/>
<protein>
    <submittedName>
        <fullName evidence="2 4">Uncharacterized protein</fullName>
    </submittedName>
</protein>
<feature type="compositionally biased region" description="Low complexity" evidence="1">
    <location>
        <begin position="83"/>
        <end position="97"/>
    </location>
</feature>
<dbReference type="WBParaSite" id="SBAD_0000963201-mRNA-1">
    <property type="protein sequence ID" value="SBAD_0000963201-mRNA-1"/>
    <property type="gene ID" value="SBAD_0000963201"/>
</dbReference>
<dbReference type="EMBL" id="UZAM01012556">
    <property type="protein sequence ID" value="VDP22397.1"/>
    <property type="molecule type" value="Genomic_DNA"/>
</dbReference>